<dbReference type="PROSITE" id="PS51918">
    <property type="entry name" value="RADICAL_SAM"/>
    <property type="match status" value="1"/>
</dbReference>
<sequence>MRLGMWLKLACVGSDAFLFKRDKPVVGSIILTDRCNLSCRHCAVGNSTGLVYPHAEIRSEMRKLLSDGVRILFFYGGEPFLWEDEGVTLGDLVAEAKGMGFLLVNVVTNGTFPLDLPEADLLLVSLDGGRESHNAIRGDTYDRVLGNVRCAPTGNICLYMAVNRINKGDIGEVCRTAKRLRNVKAVSFNFHTPYPGTEDLKLDREEKRACCERIGELMDQGFPVLNLRSAFGQIADNSFPTPCRRCVVLENGREWVCGRCIDIDGLCRECGYFFAAEFSLLFSGHWKVVMDMVRTYARYI</sequence>
<dbReference type="SUPFAM" id="SSF102114">
    <property type="entry name" value="Radical SAM enzymes"/>
    <property type="match status" value="1"/>
</dbReference>
<keyword evidence="7" id="KW-1185">Reference proteome</keyword>
<dbReference type="AlphaFoldDB" id="A0A7X5HVY8"/>
<keyword evidence="2" id="KW-0479">Metal-binding</keyword>
<dbReference type="InterPro" id="IPR050377">
    <property type="entry name" value="Radical_SAM_PqqE_MftC-like"/>
</dbReference>
<dbReference type="InterPro" id="IPR013785">
    <property type="entry name" value="Aldolase_TIM"/>
</dbReference>
<dbReference type="GO" id="GO:0003824">
    <property type="term" value="F:catalytic activity"/>
    <property type="evidence" value="ECO:0007669"/>
    <property type="project" value="InterPro"/>
</dbReference>
<comment type="caution">
    <text evidence="6">The sequence shown here is derived from an EMBL/GenBank/DDBJ whole genome shotgun (WGS) entry which is preliminary data.</text>
</comment>
<dbReference type="Proteomes" id="UP000461585">
    <property type="component" value="Unassembled WGS sequence"/>
</dbReference>
<dbReference type="CDD" id="cd01335">
    <property type="entry name" value="Radical_SAM"/>
    <property type="match status" value="1"/>
</dbReference>
<gene>
    <name evidence="6" type="ORF">GXN74_06810</name>
</gene>
<dbReference type="PANTHER" id="PTHR11228">
    <property type="entry name" value="RADICAL SAM DOMAIN PROTEIN"/>
    <property type="match status" value="1"/>
</dbReference>
<dbReference type="SFLD" id="SFLDS00029">
    <property type="entry name" value="Radical_SAM"/>
    <property type="match status" value="1"/>
</dbReference>
<dbReference type="GO" id="GO:0046872">
    <property type="term" value="F:metal ion binding"/>
    <property type="evidence" value="ECO:0007669"/>
    <property type="project" value="UniProtKB-KW"/>
</dbReference>
<evidence type="ECO:0000256" key="2">
    <source>
        <dbReference type="ARBA" id="ARBA00022723"/>
    </source>
</evidence>
<keyword evidence="3" id="KW-0408">Iron</keyword>
<dbReference type="SFLD" id="SFLDG01067">
    <property type="entry name" value="SPASM/twitch_domain_containing"/>
    <property type="match status" value="1"/>
</dbReference>
<dbReference type="PANTHER" id="PTHR11228:SF7">
    <property type="entry name" value="PQQA PEPTIDE CYCLASE"/>
    <property type="match status" value="1"/>
</dbReference>
<dbReference type="InterPro" id="IPR058240">
    <property type="entry name" value="rSAM_sf"/>
</dbReference>
<keyword evidence="1" id="KW-0949">S-adenosyl-L-methionine</keyword>
<dbReference type="Gene3D" id="3.20.20.70">
    <property type="entry name" value="Aldolase class I"/>
    <property type="match status" value="1"/>
</dbReference>
<name>A0A7X5HVY8_9FIRM</name>
<evidence type="ECO:0000313" key="7">
    <source>
        <dbReference type="Proteomes" id="UP000461585"/>
    </source>
</evidence>
<reference evidence="6 7" key="1">
    <citation type="submission" date="2020-01" db="EMBL/GenBank/DDBJ databases">
        <title>Anaeroalcalibacter tamaniensis gen. nov., sp. nov., moderately halophilic strictly anaerobic fermenter bacterium from mud volcano of Taman peninsula.</title>
        <authorList>
            <person name="Frolova A."/>
            <person name="Merkel A.Y."/>
            <person name="Slobodkin A.I."/>
        </authorList>
    </citation>
    <scope>NUCLEOTIDE SEQUENCE [LARGE SCALE GENOMIC DNA]</scope>
    <source>
        <strain evidence="6 7">F-3ap</strain>
    </source>
</reference>
<organism evidence="6 7">
    <name type="scientific">Anaerotalea alkaliphila</name>
    <dbReference type="NCBI Taxonomy" id="2662126"/>
    <lineage>
        <taxon>Bacteria</taxon>
        <taxon>Bacillati</taxon>
        <taxon>Bacillota</taxon>
        <taxon>Clostridia</taxon>
        <taxon>Eubacteriales</taxon>
        <taxon>Anaerotalea</taxon>
    </lineage>
</organism>
<dbReference type="InterPro" id="IPR007197">
    <property type="entry name" value="rSAM"/>
</dbReference>
<protein>
    <submittedName>
        <fullName evidence="6">Radical SAM protein</fullName>
    </submittedName>
</protein>
<evidence type="ECO:0000256" key="4">
    <source>
        <dbReference type="ARBA" id="ARBA00023014"/>
    </source>
</evidence>
<evidence type="ECO:0000256" key="1">
    <source>
        <dbReference type="ARBA" id="ARBA00022691"/>
    </source>
</evidence>
<dbReference type="EMBL" id="JAAEEH010000015">
    <property type="protein sequence ID" value="NDL67451.1"/>
    <property type="molecule type" value="Genomic_DNA"/>
</dbReference>
<proteinExistence type="predicted"/>
<dbReference type="GO" id="GO:0051536">
    <property type="term" value="F:iron-sulfur cluster binding"/>
    <property type="evidence" value="ECO:0007669"/>
    <property type="project" value="UniProtKB-KW"/>
</dbReference>
<evidence type="ECO:0000259" key="5">
    <source>
        <dbReference type="PROSITE" id="PS51918"/>
    </source>
</evidence>
<accession>A0A7X5HVY8</accession>
<feature type="domain" description="Radical SAM core" evidence="5">
    <location>
        <begin position="21"/>
        <end position="228"/>
    </location>
</feature>
<keyword evidence="4" id="KW-0411">Iron-sulfur</keyword>
<evidence type="ECO:0000256" key="3">
    <source>
        <dbReference type="ARBA" id="ARBA00023004"/>
    </source>
</evidence>
<evidence type="ECO:0000313" key="6">
    <source>
        <dbReference type="EMBL" id="NDL67451.1"/>
    </source>
</evidence>
<dbReference type="RefSeq" id="WP_162370180.1">
    <property type="nucleotide sequence ID" value="NZ_JAAEEH010000015.1"/>
</dbReference>
<dbReference type="Pfam" id="PF04055">
    <property type="entry name" value="Radical_SAM"/>
    <property type="match status" value="1"/>
</dbReference>